<comment type="caution">
    <text evidence="1">The sequence shown here is derived from an EMBL/GenBank/DDBJ whole genome shotgun (WGS) entry which is preliminary data.</text>
</comment>
<dbReference type="AlphaFoldDB" id="A0A941F8X5"/>
<protein>
    <submittedName>
        <fullName evidence="1">Uncharacterized protein</fullName>
    </submittedName>
</protein>
<accession>A0A941F8X5</accession>
<dbReference type="Proteomes" id="UP000682308">
    <property type="component" value="Unassembled WGS sequence"/>
</dbReference>
<name>A0A941F8X5_9ACTN</name>
<keyword evidence="2" id="KW-1185">Reference proteome</keyword>
<proteinExistence type="predicted"/>
<dbReference type="EMBL" id="JAGTPG010000001">
    <property type="protein sequence ID" value="MBR8638634.1"/>
    <property type="molecule type" value="Genomic_DNA"/>
</dbReference>
<gene>
    <name evidence="1" type="ORF">KEF29_03295</name>
</gene>
<reference evidence="1 2" key="1">
    <citation type="submission" date="2021-04" db="EMBL/GenBank/DDBJ databases">
        <title>Characterization of the biosynthetic gene cluster of new lipopeptides with antitumor activity in the genome of the marine Streptomyces PHM034.</title>
        <authorList>
            <person name="Ceniceros A."/>
            <person name="Canedo L."/>
            <person name="Mendez C."/>
            <person name="Olano C."/>
            <person name="Schleissner C."/>
            <person name="Cuevas C."/>
            <person name="De La Calle F."/>
            <person name="Salas J.A."/>
        </authorList>
    </citation>
    <scope>NUCLEOTIDE SEQUENCE [LARGE SCALE GENOMIC DNA]</scope>
    <source>
        <strain evidence="1 2">PHM034</strain>
    </source>
</reference>
<evidence type="ECO:0000313" key="1">
    <source>
        <dbReference type="EMBL" id="MBR8638634.1"/>
    </source>
</evidence>
<sequence length="72" mass="8209">MTSYDPLYDPKTEAHVIVPPLERAIDQARKVLDEKARANIHDSDEMIRAAVSLHYVLHDLLASIEAERGEQR</sequence>
<organism evidence="1 2">
    <name type="scientific">Streptomyces tuirus</name>
    <dbReference type="NCBI Taxonomy" id="68278"/>
    <lineage>
        <taxon>Bacteria</taxon>
        <taxon>Bacillati</taxon>
        <taxon>Actinomycetota</taxon>
        <taxon>Actinomycetes</taxon>
        <taxon>Kitasatosporales</taxon>
        <taxon>Streptomycetaceae</taxon>
        <taxon>Streptomyces</taxon>
    </lineage>
</organism>
<evidence type="ECO:0000313" key="2">
    <source>
        <dbReference type="Proteomes" id="UP000682308"/>
    </source>
</evidence>